<evidence type="ECO:0000256" key="2">
    <source>
        <dbReference type="ARBA" id="ARBA00012438"/>
    </source>
</evidence>
<accession>A0A7W8UA44</accession>
<dbReference type="PROSITE" id="PS50109">
    <property type="entry name" value="HIS_KIN"/>
    <property type="match status" value="1"/>
</dbReference>
<dbReference type="SMART" id="SM00388">
    <property type="entry name" value="HisKA"/>
    <property type="match status" value="1"/>
</dbReference>
<dbReference type="SMART" id="SM00387">
    <property type="entry name" value="HATPase_c"/>
    <property type="match status" value="1"/>
</dbReference>
<dbReference type="Gene3D" id="1.10.287.130">
    <property type="match status" value="1"/>
</dbReference>
<dbReference type="InterPro" id="IPR003594">
    <property type="entry name" value="HATPase_dom"/>
</dbReference>
<dbReference type="InterPro" id="IPR003661">
    <property type="entry name" value="HisK_dim/P_dom"/>
</dbReference>
<proteinExistence type="predicted"/>
<dbReference type="SUPFAM" id="SSF55874">
    <property type="entry name" value="ATPase domain of HSP90 chaperone/DNA topoisomerase II/histidine kinase"/>
    <property type="match status" value="1"/>
</dbReference>
<evidence type="ECO:0000256" key="3">
    <source>
        <dbReference type="ARBA" id="ARBA00022553"/>
    </source>
</evidence>
<evidence type="ECO:0000313" key="6">
    <source>
        <dbReference type="Proteomes" id="UP000585507"/>
    </source>
</evidence>
<dbReference type="EC" id="2.7.13.3" evidence="2"/>
<comment type="catalytic activity">
    <reaction evidence="1">
        <text>ATP + protein L-histidine = ADP + protein N-phospho-L-histidine.</text>
        <dbReference type="EC" id="2.7.13.3"/>
    </reaction>
</comment>
<dbReference type="InterPro" id="IPR036890">
    <property type="entry name" value="HATPase_C_sf"/>
</dbReference>
<feature type="domain" description="Histidine kinase" evidence="4">
    <location>
        <begin position="41"/>
        <end position="258"/>
    </location>
</feature>
<evidence type="ECO:0000313" key="5">
    <source>
        <dbReference type="EMBL" id="MBB5535645.1"/>
    </source>
</evidence>
<comment type="caution">
    <text evidence="5">The sequence shown here is derived from an EMBL/GenBank/DDBJ whole genome shotgun (WGS) entry which is preliminary data.</text>
</comment>
<dbReference type="AlphaFoldDB" id="A0A7W8UA44"/>
<evidence type="ECO:0000259" key="4">
    <source>
        <dbReference type="PROSITE" id="PS50109"/>
    </source>
</evidence>
<dbReference type="PANTHER" id="PTHR43065:SF49">
    <property type="entry name" value="HISTIDINE KINASE"/>
    <property type="match status" value="1"/>
</dbReference>
<dbReference type="InterPro" id="IPR036097">
    <property type="entry name" value="HisK_dim/P_sf"/>
</dbReference>
<dbReference type="Proteomes" id="UP000585507">
    <property type="component" value="Unassembled WGS sequence"/>
</dbReference>
<dbReference type="Pfam" id="PF02518">
    <property type="entry name" value="HATPase_c"/>
    <property type="match status" value="1"/>
</dbReference>
<dbReference type="RefSeq" id="WP_245275893.1">
    <property type="nucleotide sequence ID" value="NZ_JACHBK010000005.1"/>
</dbReference>
<dbReference type="SUPFAM" id="SSF47384">
    <property type="entry name" value="Homodimeric domain of signal transducing histidine kinase"/>
    <property type="match status" value="1"/>
</dbReference>
<dbReference type="InterPro" id="IPR005467">
    <property type="entry name" value="His_kinase_dom"/>
</dbReference>
<dbReference type="PRINTS" id="PR00344">
    <property type="entry name" value="BCTRLSENSOR"/>
</dbReference>
<dbReference type="Pfam" id="PF00512">
    <property type="entry name" value="HisKA"/>
    <property type="match status" value="1"/>
</dbReference>
<dbReference type="Gene3D" id="3.30.565.10">
    <property type="entry name" value="Histidine kinase-like ATPase, C-terminal domain"/>
    <property type="match status" value="1"/>
</dbReference>
<evidence type="ECO:0000256" key="1">
    <source>
        <dbReference type="ARBA" id="ARBA00000085"/>
    </source>
</evidence>
<organism evidence="5 6">
    <name type="scientific">Rhizobium giardinii</name>
    <dbReference type="NCBI Taxonomy" id="56731"/>
    <lineage>
        <taxon>Bacteria</taxon>
        <taxon>Pseudomonadati</taxon>
        <taxon>Pseudomonadota</taxon>
        <taxon>Alphaproteobacteria</taxon>
        <taxon>Hyphomicrobiales</taxon>
        <taxon>Rhizobiaceae</taxon>
        <taxon>Rhizobium/Agrobacterium group</taxon>
        <taxon>Rhizobium</taxon>
    </lineage>
</organism>
<dbReference type="InterPro" id="IPR004358">
    <property type="entry name" value="Sig_transdc_His_kin-like_C"/>
</dbReference>
<keyword evidence="5" id="KW-0808">Transferase</keyword>
<protein>
    <recommendedName>
        <fullName evidence="2">histidine kinase</fullName>
        <ecNumber evidence="2">2.7.13.3</ecNumber>
    </recommendedName>
</protein>
<name>A0A7W8UA44_9HYPH</name>
<dbReference type="PANTHER" id="PTHR43065">
    <property type="entry name" value="SENSOR HISTIDINE KINASE"/>
    <property type="match status" value="1"/>
</dbReference>
<keyword evidence="6" id="KW-1185">Reference proteome</keyword>
<keyword evidence="5" id="KW-0418">Kinase</keyword>
<gene>
    <name evidence="5" type="ORF">GGD55_002349</name>
</gene>
<dbReference type="GO" id="GO:0000155">
    <property type="term" value="F:phosphorelay sensor kinase activity"/>
    <property type="evidence" value="ECO:0007669"/>
    <property type="project" value="InterPro"/>
</dbReference>
<sequence length="261" mass="28670">MAFPKEILLQSQGERSGRTHVYQQRERAMHRLASLGEMTGGIAHDFRNLLAVIESGLRLAERKADQPESVRTYLSAARQGVDRGVELASQLLDFANHKELVVQTHDLNELVKSSEPFLRYGAGPNIRVRLELGSDVPSCQIDPSLFDAAVLNLVFNARDAMPSGGEIWIATDRPETDSMPGQLAPSYARLRVKDQGCGMAPEILEKVLDPFFTTKGENGTGMGLAQVHAFMQMVGGHLRIASEREIGTTVDLLFPSTEVVD</sequence>
<keyword evidence="3" id="KW-0597">Phosphoprotein</keyword>
<dbReference type="CDD" id="cd00082">
    <property type="entry name" value="HisKA"/>
    <property type="match status" value="1"/>
</dbReference>
<dbReference type="EMBL" id="JACHBK010000005">
    <property type="protein sequence ID" value="MBB5535645.1"/>
    <property type="molecule type" value="Genomic_DNA"/>
</dbReference>
<reference evidence="5 6" key="1">
    <citation type="submission" date="2020-08" db="EMBL/GenBank/DDBJ databases">
        <title>Genomic Encyclopedia of Type Strains, Phase IV (KMG-V): Genome sequencing to study the core and pangenomes of soil and plant-associated prokaryotes.</title>
        <authorList>
            <person name="Whitman W."/>
        </authorList>
    </citation>
    <scope>NUCLEOTIDE SEQUENCE [LARGE SCALE GENOMIC DNA]</scope>
    <source>
        <strain evidence="5 6">SEMIA 4084</strain>
    </source>
</reference>